<dbReference type="Proteomes" id="UP000294927">
    <property type="component" value="Unassembled WGS sequence"/>
</dbReference>
<proteinExistence type="predicted"/>
<protein>
    <submittedName>
        <fullName evidence="1">Uncharacterized protein</fullName>
    </submittedName>
</protein>
<organism evidence="1 2">
    <name type="scientific">Actinophytocola oryzae</name>
    <dbReference type="NCBI Taxonomy" id="502181"/>
    <lineage>
        <taxon>Bacteria</taxon>
        <taxon>Bacillati</taxon>
        <taxon>Actinomycetota</taxon>
        <taxon>Actinomycetes</taxon>
        <taxon>Pseudonocardiales</taxon>
        <taxon>Pseudonocardiaceae</taxon>
    </lineage>
</organism>
<reference evidence="1 2" key="1">
    <citation type="submission" date="2019-03" db="EMBL/GenBank/DDBJ databases">
        <title>Genomic Encyclopedia of Archaeal and Bacterial Type Strains, Phase II (KMG-II): from individual species to whole genera.</title>
        <authorList>
            <person name="Goeker M."/>
        </authorList>
    </citation>
    <scope>NUCLEOTIDE SEQUENCE [LARGE SCALE GENOMIC DNA]</scope>
    <source>
        <strain evidence="1 2">DSM 45499</strain>
    </source>
</reference>
<keyword evidence="2" id="KW-1185">Reference proteome</keyword>
<name>A0A4R7W0Y4_9PSEU</name>
<sequence>MWLSGKRLDPTITYTPLPGGDLVLRDEVDYRTRAGAARRVVGTDRYRQDDHRFVWRGRGPLWILRSRWQVERVSADGEVLVITFDRSLVTPAGMDVLGRGTDARPELRTNLDGSGLDADQFSRLTWL</sequence>
<accession>A0A4R7W0Y4</accession>
<gene>
    <name evidence="1" type="ORF">CLV71_102123</name>
</gene>
<comment type="caution">
    <text evidence="1">The sequence shown here is derived from an EMBL/GenBank/DDBJ whole genome shotgun (WGS) entry which is preliminary data.</text>
</comment>
<evidence type="ECO:0000313" key="1">
    <source>
        <dbReference type="EMBL" id="TDV56062.1"/>
    </source>
</evidence>
<dbReference type="EMBL" id="SOCP01000002">
    <property type="protein sequence ID" value="TDV56062.1"/>
    <property type="molecule type" value="Genomic_DNA"/>
</dbReference>
<dbReference type="AlphaFoldDB" id="A0A4R7W0Y4"/>
<evidence type="ECO:0000313" key="2">
    <source>
        <dbReference type="Proteomes" id="UP000294927"/>
    </source>
</evidence>